<sequence length="216" mass="22066">MDVVIAGAHGAIGRRLTRLLAARGDRVRGLLRNPDHVADVESDGGIPIVCDLESATLAEVATAIDGADAVVFAAGAGAGSGAARKLTVDRDGAILLAEAAQQAQVARYVIVSAVGAEDPPAGDEVFSVYLQAKAAADAAVMASALAWTVLRPGLLTDDAGTGSVRLDLDPYRGEVTRDDVAAVLDAVLHGQRAVGRVLYVNGGEHPVETALDDALR</sequence>
<dbReference type="PANTHER" id="PTHR15020:SF50">
    <property type="entry name" value="UPF0659 PROTEIN YMR090W"/>
    <property type="match status" value="1"/>
</dbReference>
<dbReference type="PANTHER" id="PTHR15020">
    <property type="entry name" value="FLAVIN REDUCTASE-RELATED"/>
    <property type="match status" value="1"/>
</dbReference>
<gene>
    <name evidence="2" type="primary">yhfK</name>
    <name evidence="2" type="ORF">DSM112329_05154</name>
</gene>
<dbReference type="SUPFAM" id="SSF51735">
    <property type="entry name" value="NAD(P)-binding Rossmann-fold domains"/>
    <property type="match status" value="1"/>
</dbReference>
<dbReference type="GO" id="GO:0016829">
    <property type="term" value="F:lyase activity"/>
    <property type="evidence" value="ECO:0007669"/>
    <property type="project" value="UniProtKB-KW"/>
</dbReference>
<dbReference type="AlphaFoldDB" id="A0AAU7B311"/>
<proteinExistence type="predicted"/>
<dbReference type="RefSeq" id="WP_354699437.1">
    <property type="nucleotide sequence ID" value="NZ_CP114014.1"/>
</dbReference>
<reference evidence="2" key="1">
    <citation type="submission" date="2022-12" db="EMBL/GenBank/DDBJ databases">
        <title>Paraconexibacter alkalitolerans sp. nov. and Baekduia alba sp. nov., isolated from soil and emended description of the genera Paraconexibacter (Chun et al., 2020) and Baekduia (An et al., 2020).</title>
        <authorList>
            <person name="Vieira S."/>
            <person name="Huber K.J."/>
            <person name="Geppert A."/>
            <person name="Wolf J."/>
            <person name="Neumann-Schaal M."/>
            <person name="Muesken M."/>
            <person name="Overmann J."/>
        </authorList>
    </citation>
    <scope>NUCLEOTIDE SEQUENCE</scope>
    <source>
        <strain evidence="2">AEG42_29</strain>
    </source>
</reference>
<organism evidence="2">
    <name type="scientific">Paraconexibacter sp. AEG42_29</name>
    <dbReference type="NCBI Taxonomy" id="2997339"/>
    <lineage>
        <taxon>Bacteria</taxon>
        <taxon>Bacillati</taxon>
        <taxon>Actinomycetota</taxon>
        <taxon>Thermoleophilia</taxon>
        <taxon>Solirubrobacterales</taxon>
        <taxon>Paraconexibacteraceae</taxon>
        <taxon>Paraconexibacter</taxon>
    </lineage>
</organism>
<dbReference type="Pfam" id="PF13460">
    <property type="entry name" value="NAD_binding_10"/>
    <property type="match status" value="1"/>
</dbReference>
<dbReference type="InterPro" id="IPR016040">
    <property type="entry name" value="NAD(P)-bd_dom"/>
</dbReference>
<dbReference type="EC" id="4.-.-.-" evidence="2"/>
<feature type="domain" description="NAD(P)-binding" evidence="1">
    <location>
        <begin position="7"/>
        <end position="189"/>
    </location>
</feature>
<dbReference type="InterPro" id="IPR036291">
    <property type="entry name" value="NAD(P)-bd_dom_sf"/>
</dbReference>
<evidence type="ECO:0000259" key="1">
    <source>
        <dbReference type="Pfam" id="PF13460"/>
    </source>
</evidence>
<dbReference type="EMBL" id="CP114014">
    <property type="protein sequence ID" value="XAY08256.1"/>
    <property type="molecule type" value="Genomic_DNA"/>
</dbReference>
<dbReference type="Gene3D" id="3.40.50.720">
    <property type="entry name" value="NAD(P)-binding Rossmann-like Domain"/>
    <property type="match status" value="1"/>
</dbReference>
<accession>A0AAU7B311</accession>
<protein>
    <submittedName>
        <fullName evidence="2">Sugar epimerase YhfK</fullName>
        <ecNumber evidence="2">4.-.-.-</ecNumber>
    </submittedName>
</protein>
<name>A0AAU7B311_9ACTN</name>
<dbReference type="KEGG" id="parq:DSM112329_05154"/>
<keyword evidence="2" id="KW-0456">Lyase</keyword>
<evidence type="ECO:0000313" key="2">
    <source>
        <dbReference type="EMBL" id="XAY08256.1"/>
    </source>
</evidence>